<dbReference type="EMBL" id="JACHJG010000008">
    <property type="protein sequence ID" value="MBB4888039.1"/>
    <property type="molecule type" value="Genomic_DNA"/>
</dbReference>
<proteinExistence type="predicted"/>
<dbReference type="SUPFAM" id="SSF50370">
    <property type="entry name" value="Ricin B-like lectins"/>
    <property type="match status" value="1"/>
</dbReference>
<sequence>MSRMSSFRLHAAVVAFAASASLVGAVTSAQAAGAPDGPAQPVGVHKYTNGATGKCLDVRAASRDDGAVVQQFNCKSGEQQKFATQFFVGDPTTVIRPNHSGKCVDTLNGQPGAGIIQRTCNNTLSQRWEIVDLGNNAVSIKNVASGLCLDDGGMPSGSRREVRQVVCLGSAGQIWSRYAA</sequence>
<dbReference type="SMART" id="SM00458">
    <property type="entry name" value="RICIN"/>
    <property type="match status" value="1"/>
</dbReference>
<evidence type="ECO:0000256" key="1">
    <source>
        <dbReference type="SAM" id="SignalP"/>
    </source>
</evidence>
<comment type="caution">
    <text evidence="3">The sequence shown here is derived from an EMBL/GenBank/DDBJ whole genome shotgun (WGS) entry which is preliminary data.</text>
</comment>
<gene>
    <name evidence="3" type="ORF">FHS38_004107</name>
</gene>
<dbReference type="Pfam" id="PF00652">
    <property type="entry name" value="Ricin_B_lectin"/>
    <property type="match status" value="1"/>
</dbReference>
<keyword evidence="1" id="KW-0732">Signal</keyword>
<feature type="signal peptide" evidence="1">
    <location>
        <begin position="1"/>
        <end position="31"/>
    </location>
</feature>
<evidence type="ECO:0000313" key="4">
    <source>
        <dbReference type="Proteomes" id="UP000556436"/>
    </source>
</evidence>
<evidence type="ECO:0000259" key="2">
    <source>
        <dbReference type="SMART" id="SM00458"/>
    </source>
</evidence>
<dbReference type="InterPro" id="IPR035992">
    <property type="entry name" value="Ricin_B-like_lectins"/>
</dbReference>
<evidence type="ECO:0000313" key="3">
    <source>
        <dbReference type="EMBL" id="MBB4888039.1"/>
    </source>
</evidence>
<keyword evidence="4" id="KW-1185">Reference proteome</keyword>
<dbReference type="AlphaFoldDB" id="A0A7W7LD63"/>
<dbReference type="CDD" id="cd00161">
    <property type="entry name" value="beta-trefoil_Ricin-like"/>
    <property type="match status" value="1"/>
</dbReference>
<feature type="chain" id="PRO_5031405714" description="Ricin B lectin domain-containing protein" evidence="1">
    <location>
        <begin position="32"/>
        <end position="180"/>
    </location>
</feature>
<dbReference type="Gene3D" id="2.80.10.50">
    <property type="match status" value="2"/>
</dbReference>
<feature type="domain" description="Ricin B lectin" evidence="2">
    <location>
        <begin position="44"/>
        <end position="178"/>
    </location>
</feature>
<name>A0A7W7LD63_STRNE</name>
<dbReference type="RefSeq" id="WP_184735337.1">
    <property type="nucleotide sequence ID" value="NZ_BMRW01000008.1"/>
</dbReference>
<accession>A0A7W7LD63</accession>
<protein>
    <recommendedName>
        <fullName evidence="2">Ricin B lectin domain-containing protein</fullName>
    </recommendedName>
</protein>
<dbReference type="InterPro" id="IPR000772">
    <property type="entry name" value="Ricin_B_lectin"/>
</dbReference>
<dbReference type="Proteomes" id="UP000556436">
    <property type="component" value="Unassembled WGS sequence"/>
</dbReference>
<dbReference type="PROSITE" id="PS50231">
    <property type="entry name" value="RICIN_B_LECTIN"/>
    <property type="match status" value="1"/>
</dbReference>
<reference evidence="3 4" key="1">
    <citation type="submission" date="2020-08" db="EMBL/GenBank/DDBJ databases">
        <title>Genomic Encyclopedia of Type Strains, Phase III (KMG-III): the genomes of soil and plant-associated and newly described type strains.</title>
        <authorList>
            <person name="Whitman W."/>
        </authorList>
    </citation>
    <scope>NUCLEOTIDE SEQUENCE [LARGE SCALE GENOMIC DNA]</scope>
    <source>
        <strain evidence="3 4">CECT 3265</strain>
    </source>
</reference>
<organism evidence="3 4">
    <name type="scientific">Streptomyces netropsis</name>
    <name type="common">Streptoverticillium netropsis</name>
    <dbReference type="NCBI Taxonomy" id="55404"/>
    <lineage>
        <taxon>Bacteria</taxon>
        <taxon>Bacillati</taxon>
        <taxon>Actinomycetota</taxon>
        <taxon>Actinomycetes</taxon>
        <taxon>Kitasatosporales</taxon>
        <taxon>Streptomycetaceae</taxon>
        <taxon>Streptomyces</taxon>
    </lineage>
</organism>